<feature type="region of interest" description="Disordered" evidence="1">
    <location>
        <begin position="1"/>
        <end position="32"/>
    </location>
</feature>
<keyword evidence="4" id="KW-1185">Reference proteome</keyword>
<reference evidence="3 4" key="1">
    <citation type="submission" date="2018-03" db="EMBL/GenBank/DDBJ databases">
        <title>Genomic Encyclopedia of Archaeal and Bacterial Type Strains, Phase II (KMG-II): from individual species to whole genera.</title>
        <authorList>
            <person name="Goeker M."/>
        </authorList>
    </citation>
    <scope>NUCLEOTIDE SEQUENCE [LARGE SCALE GENOMIC DNA]</scope>
    <source>
        <strain evidence="3 4">RHA1</strain>
    </source>
</reference>
<feature type="compositionally biased region" description="Polar residues" evidence="1">
    <location>
        <begin position="214"/>
        <end position="223"/>
    </location>
</feature>
<sequence>MIKKSAMESEGNQPSTDVKASNNPPGGSTIQIRTVVRRIAKTMAKEAQAGPLHHDDTPVKLASGKTGVVETAESQRLSKPVPAKEKISAVSKKGQRESRVTGSVITLPPETYRRVSPRRNARPLLPWKVVGLVAGCLLLIGVGVYAVHTVGADSAPVKQKDEQDARHFFVTGDDSLSKGKWIGWKWKQDPAYAYPANELPALPADKQVSSLAVANRGAQSGSPVVNPHDRRVKDEGRIQRPQQRPPARGTEPQAPPRTQPHDDNQKVIDLPPVLQPDNQNNQSGKEAEPKVPKQKEQKKPPKVDRDDGGLFDVFDGLFDLVFNIGTVFGDGVKADS</sequence>
<feature type="compositionally biased region" description="Basic and acidic residues" evidence="1">
    <location>
        <begin position="285"/>
        <end position="308"/>
    </location>
</feature>
<gene>
    <name evidence="3" type="ORF">CLV36_10833</name>
</gene>
<feature type="compositionally biased region" description="Polar residues" evidence="1">
    <location>
        <begin position="10"/>
        <end position="32"/>
    </location>
</feature>
<protein>
    <submittedName>
        <fullName evidence="3">Uncharacterized protein</fullName>
    </submittedName>
</protein>
<feature type="region of interest" description="Disordered" evidence="1">
    <location>
        <begin position="214"/>
        <end position="309"/>
    </location>
</feature>
<evidence type="ECO:0000256" key="1">
    <source>
        <dbReference type="SAM" id="MobiDB-lite"/>
    </source>
</evidence>
<dbReference type="RefSeq" id="WP_106342650.1">
    <property type="nucleotide sequence ID" value="NZ_PVTZ01000008.1"/>
</dbReference>
<name>A0ABX5EMK2_9BACL</name>
<proteinExistence type="predicted"/>
<evidence type="ECO:0000313" key="3">
    <source>
        <dbReference type="EMBL" id="PRZ13536.1"/>
    </source>
</evidence>
<dbReference type="EMBL" id="PVTZ01000008">
    <property type="protein sequence ID" value="PRZ13536.1"/>
    <property type="molecule type" value="Genomic_DNA"/>
</dbReference>
<keyword evidence="2" id="KW-0812">Transmembrane</keyword>
<feature type="compositionally biased region" description="Basic and acidic residues" evidence="1">
    <location>
        <begin position="227"/>
        <end position="238"/>
    </location>
</feature>
<dbReference type="Proteomes" id="UP000238836">
    <property type="component" value="Unassembled WGS sequence"/>
</dbReference>
<feature type="transmembrane region" description="Helical" evidence="2">
    <location>
        <begin position="124"/>
        <end position="147"/>
    </location>
</feature>
<organism evidence="3 4">
    <name type="scientific">Laceyella sediminis</name>
    <dbReference type="NCBI Taxonomy" id="573074"/>
    <lineage>
        <taxon>Bacteria</taxon>
        <taxon>Bacillati</taxon>
        <taxon>Bacillota</taxon>
        <taxon>Bacilli</taxon>
        <taxon>Bacillales</taxon>
        <taxon>Thermoactinomycetaceae</taxon>
        <taxon>Laceyella</taxon>
    </lineage>
</organism>
<keyword evidence="2" id="KW-0472">Membrane</keyword>
<evidence type="ECO:0000256" key="2">
    <source>
        <dbReference type="SAM" id="Phobius"/>
    </source>
</evidence>
<evidence type="ECO:0000313" key="4">
    <source>
        <dbReference type="Proteomes" id="UP000238836"/>
    </source>
</evidence>
<keyword evidence="2" id="KW-1133">Transmembrane helix</keyword>
<comment type="caution">
    <text evidence="3">The sequence shown here is derived from an EMBL/GenBank/DDBJ whole genome shotgun (WGS) entry which is preliminary data.</text>
</comment>
<accession>A0ABX5EMK2</accession>